<feature type="transmembrane region" description="Helical" evidence="2">
    <location>
        <begin position="302"/>
        <end position="321"/>
    </location>
</feature>
<dbReference type="RefSeq" id="XP_005843653.1">
    <property type="nucleotide sequence ID" value="XM_005843591.1"/>
</dbReference>
<feature type="transmembrane region" description="Helical" evidence="2">
    <location>
        <begin position="71"/>
        <end position="93"/>
    </location>
</feature>
<evidence type="ECO:0000313" key="4">
    <source>
        <dbReference type="Proteomes" id="UP000008141"/>
    </source>
</evidence>
<feature type="transmembrane region" description="Helical" evidence="2">
    <location>
        <begin position="43"/>
        <end position="64"/>
    </location>
</feature>
<dbReference type="PANTHER" id="PTHR31595:SF57">
    <property type="entry name" value="OS04G0481900 PROTEIN"/>
    <property type="match status" value="1"/>
</dbReference>
<keyword evidence="4" id="KW-1185">Reference proteome</keyword>
<keyword evidence="2" id="KW-0812">Transmembrane</keyword>
<evidence type="ECO:0000256" key="1">
    <source>
        <dbReference type="SAM" id="MobiDB-lite"/>
    </source>
</evidence>
<gene>
    <name evidence="3" type="ORF">CHLNCDRAFT_140013</name>
</gene>
<feature type="region of interest" description="Disordered" evidence="1">
    <location>
        <begin position="122"/>
        <end position="141"/>
    </location>
</feature>
<dbReference type="KEGG" id="cvr:CHLNCDRAFT_140013"/>
<protein>
    <recommendedName>
        <fullName evidence="5">Wax synthase domain-containing protein</fullName>
    </recommendedName>
</protein>
<evidence type="ECO:0000313" key="3">
    <source>
        <dbReference type="EMBL" id="EFN51551.1"/>
    </source>
</evidence>
<feature type="transmembrane region" description="Helical" evidence="2">
    <location>
        <begin position="105"/>
        <end position="126"/>
    </location>
</feature>
<dbReference type="eggNOG" id="ENOG502S7Z7">
    <property type="taxonomic scope" value="Eukaryota"/>
</dbReference>
<feature type="transmembrane region" description="Helical" evidence="2">
    <location>
        <begin position="333"/>
        <end position="352"/>
    </location>
</feature>
<feature type="transmembrane region" description="Helical" evidence="2">
    <location>
        <begin position="147"/>
        <end position="166"/>
    </location>
</feature>
<feature type="region of interest" description="Disordered" evidence="1">
    <location>
        <begin position="253"/>
        <end position="272"/>
    </location>
</feature>
<dbReference type="PANTHER" id="PTHR31595">
    <property type="entry name" value="LONG-CHAIN-ALCOHOL O-FATTY-ACYLTRANSFERASE 3-RELATED"/>
    <property type="match status" value="1"/>
</dbReference>
<dbReference type="GO" id="GO:0006629">
    <property type="term" value="P:lipid metabolic process"/>
    <property type="evidence" value="ECO:0007669"/>
    <property type="project" value="InterPro"/>
</dbReference>
<proteinExistence type="predicted"/>
<dbReference type="OrthoDB" id="548170at2759"/>
<feature type="transmembrane region" description="Helical" evidence="2">
    <location>
        <begin position="20"/>
        <end position="37"/>
    </location>
</feature>
<dbReference type="AlphaFoldDB" id="E1ZRE0"/>
<name>E1ZRE0_CHLVA</name>
<dbReference type="Proteomes" id="UP000008141">
    <property type="component" value="Unassembled WGS sequence"/>
</dbReference>
<dbReference type="GeneID" id="17351066"/>
<reference evidence="3 4" key="1">
    <citation type="journal article" date="2010" name="Plant Cell">
        <title>The Chlorella variabilis NC64A genome reveals adaptation to photosymbiosis, coevolution with viruses, and cryptic sex.</title>
        <authorList>
            <person name="Blanc G."/>
            <person name="Duncan G."/>
            <person name="Agarkova I."/>
            <person name="Borodovsky M."/>
            <person name="Gurnon J."/>
            <person name="Kuo A."/>
            <person name="Lindquist E."/>
            <person name="Lucas S."/>
            <person name="Pangilinan J."/>
            <person name="Polle J."/>
            <person name="Salamov A."/>
            <person name="Terry A."/>
            <person name="Yamada T."/>
            <person name="Dunigan D.D."/>
            <person name="Grigoriev I.V."/>
            <person name="Claverie J.M."/>
            <person name="Van Etten J.L."/>
        </authorList>
    </citation>
    <scope>NUCLEOTIDE SEQUENCE [LARGE SCALE GENOMIC DNA]</scope>
    <source>
        <strain evidence="3 4">NC64A</strain>
    </source>
</reference>
<organism evidence="4">
    <name type="scientific">Chlorella variabilis</name>
    <name type="common">Green alga</name>
    <dbReference type="NCBI Taxonomy" id="554065"/>
    <lineage>
        <taxon>Eukaryota</taxon>
        <taxon>Viridiplantae</taxon>
        <taxon>Chlorophyta</taxon>
        <taxon>core chlorophytes</taxon>
        <taxon>Trebouxiophyceae</taxon>
        <taxon>Chlorellales</taxon>
        <taxon>Chlorellaceae</taxon>
        <taxon>Chlorella clade</taxon>
        <taxon>Chlorella</taxon>
    </lineage>
</organism>
<feature type="transmembrane region" description="Helical" evidence="2">
    <location>
        <begin position="402"/>
        <end position="418"/>
    </location>
</feature>
<evidence type="ECO:0000256" key="2">
    <source>
        <dbReference type="SAM" id="Phobius"/>
    </source>
</evidence>
<accession>E1ZRE0</accession>
<dbReference type="OMA" id="VCIMAEI"/>
<dbReference type="GO" id="GO:0008374">
    <property type="term" value="F:O-acyltransferase activity"/>
    <property type="evidence" value="ECO:0007669"/>
    <property type="project" value="InterPro"/>
</dbReference>
<dbReference type="InterPro" id="IPR044851">
    <property type="entry name" value="Wax_synthase"/>
</dbReference>
<keyword evidence="2" id="KW-1133">Transmembrane helix</keyword>
<dbReference type="STRING" id="554065.E1ZRE0"/>
<dbReference type="EMBL" id="GL433862">
    <property type="protein sequence ID" value="EFN51551.1"/>
    <property type="molecule type" value="Genomic_DNA"/>
</dbReference>
<feature type="transmembrane region" description="Helical" evidence="2">
    <location>
        <begin position="364"/>
        <end position="382"/>
    </location>
</feature>
<sequence length="419" mass="44589">MVGSGQMLAELSLHRWEHKMAALIAYTLACAAWLRLTTRRPGLGAKLTATAPVLILNAIAPLLFHRYSEPVTLAFSVFLLTWLGSFKAVAAAGSRGPLAQQPWSLLQFWVLYLLPIVPAAPPSASGGPRRRPRKQHHESPGTGAQMFARWLLKAGVTAAVVFTLLLPDLPPFAKSCLYVVGLYTMLGVVMDGPAALVLAPLQLALAPHFLPPWESRSLADFWGLHWNQAASNALRTTIYDPIAQGSLVDQSKAQHPAGADHGRGSGGSAQRRHSARLATATAASAAAASVAADVRGGEGRRLLGMTASFFASGAVHELIFWYVEGSTTRGLAWLWFFTGQVPLILAERVIMARLKQQGAAPPELLRIALTLGVLLVSAHWLFFLPAEAAGVPARFAESMRQSFAALAAAPAGLLAAAGM</sequence>
<keyword evidence="2" id="KW-0472">Membrane</keyword>
<evidence type="ECO:0008006" key="5">
    <source>
        <dbReference type="Google" id="ProtNLM"/>
    </source>
</evidence>
<dbReference type="InParanoid" id="E1ZRE0"/>
<feature type="transmembrane region" description="Helical" evidence="2">
    <location>
        <begin position="178"/>
        <end position="199"/>
    </location>
</feature>